<dbReference type="AlphaFoldDB" id="A0ABD2U1M9"/>
<keyword evidence="3" id="KW-1185">Reference proteome</keyword>
<sequence>MPDPVSPELKQIIITASIVVDKINQKHKQENTAILALIGHVCFSNFNDSFISRKLKILEAQICKEIEAKREATTPWLQNHRDLPCQDTDHIISMPDPVSPESSSLSSLPQN</sequence>
<evidence type="ECO:0000313" key="2">
    <source>
        <dbReference type="EMBL" id="KAL3362585.1"/>
    </source>
</evidence>
<dbReference type="Proteomes" id="UP001627284">
    <property type="component" value="Unassembled WGS sequence"/>
</dbReference>
<name>A0ABD2U1M9_9SOLN</name>
<comment type="caution">
    <text evidence="2">The sequence shown here is derived from an EMBL/GenBank/DDBJ whole genome shotgun (WGS) entry which is preliminary data.</text>
</comment>
<protein>
    <submittedName>
        <fullName evidence="2">Uncharacterized protein</fullName>
    </submittedName>
</protein>
<feature type="compositionally biased region" description="Low complexity" evidence="1">
    <location>
        <begin position="99"/>
        <end position="111"/>
    </location>
</feature>
<dbReference type="EMBL" id="JBJKTR010000007">
    <property type="protein sequence ID" value="KAL3362585.1"/>
    <property type="molecule type" value="Genomic_DNA"/>
</dbReference>
<reference evidence="2 3" key="1">
    <citation type="submission" date="2024-05" db="EMBL/GenBank/DDBJ databases">
        <title>De novo assembly of an allotetraploid wild potato.</title>
        <authorList>
            <person name="Hosaka A.J."/>
        </authorList>
    </citation>
    <scope>NUCLEOTIDE SEQUENCE [LARGE SCALE GENOMIC DNA]</scope>
    <source>
        <tissue evidence="2">Young leaves</tissue>
    </source>
</reference>
<accession>A0ABD2U1M9</accession>
<organism evidence="2 3">
    <name type="scientific">Solanum stoloniferum</name>
    <dbReference type="NCBI Taxonomy" id="62892"/>
    <lineage>
        <taxon>Eukaryota</taxon>
        <taxon>Viridiplantae</taxon>
        <taxon>Streptophyta</taxon>
        <taxon>Embryophyta</taxon>
        <taxon>Tracheophyta</taxon>
        <taxon>Spermatophyta</taxon>
        <taxon>Magnoliopsida</taxon>
        <taxon>eudicotyledons</taxon>
        <taxon>Gunneridae</taxon>
        <taxon>Pentapetalae</taxon>
        <taxon>asterids</taxon>
        <taxon>lamiids</taxon>
        <taxon>Solanales</taxon>
        <taxon>Solanaceae</taxon>
        <taxon>Solanoideae</taxon>
        <taxon>Solaneae</taxon>
        <taxon>Solanum</taxon>
    </lineage>
</organism>
<evidence type="ECO:0000256" key="1">
    <source>
        <dbReference type="SAM" id="MobiDB-lite"/>
    </source>
</evidence>
<evidence type="ECO:0000313" key="3">
    <source>
        <dbReference type="Proteomes" id="UP001627284"/>
    </source>
</evidence>
<proteinExistence type="predicted"/>
<gene>
    <name evidence="2" type="ORF">AABB24_012073</name>
</gene>
<feature type="region of interest" description="Disordered" evidence="1">
    <location>
        <begin position="87"/>
        <end position="111"/>
    </location>
</feature>